<evidence type="ECO:0000256" key="2">
    <source>
        <dbReference type="ARBA" id="ARBA00006676"/>
    </source>
</evidence>
<dbReference type="GO" id="GO:0004000">
    <property type="term" value="F:adenosine deaminase activity"/>
    <property type="evidence" value="ECO:0007669"/>
    <property type="project" value="TreeGrafter"/>
</dbReference>
<keyword evidence="4" id="KW-0378">Hydrolase</keyword>
<keyword evidence="5" id="KW-0862">Zinc</keyword>
<dbReference type="Gene3D" id="3.20.20.140">
    <property type="entry name" value="Metal-dependent hydrolases"/>
    <property type="match status" value="1"/>
</dbReference>
<comment type="caution">
    <text evidence="9">The sequence shown here is derived from an EMBL/GenBank/DDBJ whole genome shotgun (WGS) entry which is preliminary data.</text>
</comment>
<evidence type="ECO:0000259" key="8">
    <source>
        <dbReference type="Pfam" id="PF00962"/>
    </source>
</evidence>
<reference evidence="9" key="1">
    <citation type="submission" date="2020-11" db="EMBL/GenBank/DDBJ databases">
        <authorList>
            <consortium name="DOE Joint Genome Institute"/>
            <person name="Ahrendt S."/>
            <person name="Riley R."/>
            <person name="Andreopoulos W."/>
            <person name="Labutti K."/>
            <person name="Pangilinan J."/>
            <person name="Ruiz-Duenas F.J."/>
            <person name="Barrasa J.M."/>
            <person name="Sanchez-Garcia M."/>
            <person name="Camarero S."/>
            <person name="Miyauchi S."/>
            <person name="Serrano A."/>
            <person name="Linde D."/>
            <person name="Babiker R."/>
            <person name="Drula E."/>
            <person name="Ayuso-Fernandez I."/>
            <person name="Pacheco R."/>
            <person name="Padilla G."/>
            <person name="Ferreira P."/>
            <person name="Barriuso J."/>
            <person name="Kellner H."/>
            <person name="Castanera R."/>
            <person name="Alfaro M."/>
            <person name="Ramirez L."/>
            <person name="Pisabarro A.G."/>
            <person name="Kuo A."/>
            <person name="Tritt A."/>
            <person name="Lipzen A."/>
            <person name="He G."/>
            <person name="Yan M."/>
            <person name="Ng V."/>
            <person name="Cullen D."/>
            <person name="Martin F."/>
            <person name="Rosso M.-N."/>
            <person name="Henrissat B."/>
            <person name="Hibbett D."/>
            <person name="Martinez A.T."/>
            <person name="Grigoriev I.V."/>
        </authorList>
    </citation>
    <scope>NUCLEOTIDE SEQUENCE</scope>
    <source>
        <strain evidence="9">AH 40177</strain>
    </source>
</reference>
<evidence type="ECO:0000313" key="9">
    <source>
        <dbReference type="EMBL" id="KAF9074507.1"/>
    </source>
</evidence>
<dbReference type="SUPFAM" id="SSF51556">
    <property type="entry name" value="Metallo-dependent hydrolases"/>
    <property type="match status" value="1"/>
</dbReference>
<dbReference type="InterPro" id="IPR032466">
    <property type="entry name" value="Metal_Hydrolase"/>
</dbReference>
<accession>A0A9P5UCU7</accession>
<comment type="catalytic activity">
    <reaction evidence="7">
        <text>N(6)-methyl-AMP + H2O + H(+) = IMP + methylamine</text>
        <dbReference type="Rhea" id="RHEA:16001"/>
        <dbReference type="ChEBI" id="CHEBI:15377"/>
        <dbReference type="ChEBI" id="CHEBI:15378"/>
        <dbReference type="ChEBI" id="CHEBI:58053"/>
        <dbReference type="ChEBI" id="CHEBI:59338"/>
        <dbReference type="ChEBI" id="CHEBI:144842"/>
    </reaction>
    <physiologicalReaction direction="left-to-right" evidence="7">
        <dbReference type="Rhea" id="RHEA:16002"/>
    </physiologicalReaction>
</comment>
<dbReference type="Pfam" id="PF00962">
    <property type="entry name" value="A_deaminase"/>
    <property type="match status" value="1"/>
</dbReference>
<evidence type="ECO:0000313" key="10">
    <source>
        <dbReference type="Proteomes" id="UP000772434"/>
    </source>
</evidence>
<dbReference type="GO" id="GO:0046872">
    <property type="term" value="F:metal ion binding"/>
    <property type="evidence" value="ECO:0007669"/>
    <property type="project" value="UniProtKB-KW"/>
</dbReference>
<dbReference type="InterPro" id="IPR006330">
    <property type="entry name" value="Ado/ade_deaminase"/>
</dbReference>
<dbReference type="EMBL" id="JADNRY010000013">
    <property type="protein sequence ID" value="KAF9074507.1"/>
    <property type="molecule type" value="Genomic_DNA"/>
</dbReference>
<dbReference type="PANTHER" id="PTHR11409:SF42">
    <property type="entry name" value="ADENOSINE DEAMINASE-LIKE PROTEIN"/>
    <property type="match status" value="1"/>
</dbReference>
<keyword evidence="10" id="KW-1185">Reference proteome</keyword>
<dbReference type="AlphaFoldDB" id="A0A9P5UCU7"/>
<evidence type="ECO:0000256" key="6">
    <source>
        <dbReference type="ARBA" id="ARBA00023080"/>
    </source>
</evidence>
<evidence type="ECO:0000256" key="4">
    <source>
        <dbReference type="ARBA" id="ARBA00022801"/>
    </source>
</evidence>
<dbReference type="Proteomes" id="UP000772434">
    <property type="component" value="Unassembled WGS sequence"/>
</dbReference>
<keyword evidence="3" id="KW-0479">Metal-binding</keyword>
<organism evidence="9 10">
    <name type="scientific">Rhodocollybia butyracea</name>
    <dbReference type="NCBI Taxonomy" id="206335"/>
    <lineage>
        <taxon>Eukaryota</taxon>
        <taxon>Fungi</taxon>
        <taxon>Dikarya</taxon>
        <taxon>Basidiomycota</taxon>
        <taxon>Agaricomycotina</taxon>
        <taxon>Agaricomycetes</taxon>
        <taxon>Agaricomycetidae</taxon>
        <taxon>Agaricales</taxon>
        <taxon>Marasmiineae</taxon>
        <taxon>Omphalotaceae</taxon>
        <taxon>Rhodocollybia</taxon>
    </lineage>
</organism>
<protein>
    <recommendedName>
        <fullName evidence="8">Adenosine deaminase domain-containing protein</fullName>
    </recommendedName>
</protein>
<dbReference type="GO" id="GO:0009117">
    <property type="term" value="P:nucleotide metabolic process"/>
    <property type="evidence" value="ECO:0007669"/>
    <property type="project" value="UniProtKB-KW"/>
</dbReference>
<dbReference type="GO" id="GO:0006154">
    <property type="term" value="P:adenosine catabolic process"/>
    <property type="evidence" value="ECO:0007669"/>
    <property type="project" value="TreeGrafter"/>
</dbReference>
<name>A0A9P5UCU7_9AGAR</name>
<evidence type="ECO:0000256" key="3">
    <source>
        <dbReference type="ARBA" id="ARBA00022723"/>
    </source>
</evidence>
<dbReference type="OrthoDB" id="272271at2759"/>
<gene>
    <name evidence="9" type="ORF">BDP27DRAFT_1317224</name>
</gene>
<comment type="similarity">
    <text evidence="2">Belongs to the metallo-dependent hydrolases superfamily. Adenosine and AMP deaminases family.</text>
</comment>
<proteinExistence type="inferred from homology"/>
<evidence type="ECO:0000256" key="5">
    <source>
        <dbReference type="ARBA" id="ARBA00022833"/>
    </source>
</evidence>
<dbReference type="GO" id="GO:0046103">
    <property type="term" value="P:inosine biosynthetic process"/>
    <property type="evidence" value="ECO:0007669"/>
    <property type="project" value="TreeGrafter"/>
</dbReference>
<keyword evidence="6" id="KW-0546">Nucleotide metabolism</keyword>
<dbReference type="InterPro" id="IPR001365">
    <property type="entry name" value="A_deaminase_dom"/>
</dbReference>
<dbReference type="PANTHER" id="PTHR11409">
    <property type="entry name" value="ADENOSINE DEAMINASE"/>
    <property type="match status" value="1"/>
</dbReference>
<evidence type="ECO:0000256" key="7">
    <source>
        <dbReference type="ARBA" id="ARBA00048787"/>
    </source>
</evidence>
<sequence length="366" mass="39297">MSLVAGPAALALSSLSQTQLSFIKTLPKAELHAHLNGCVPISALRELAKAYNVPISPDTTTLNNAQIAGGINNLENFDLDDIHGFFAAFGTIYALIATRDALAEATRAVLVQFLGPSSPSFDSESECTYLELRTTPRTTQTLSVEEYLDNVLAEVERYPSNRAALILSLDRRMPLSATGDGKPAIQDVVEIAIRLKQAGRRVVGLDLCGDPLAGDMSLLEPSLAKAKAAGLGLTLHIAETTANTPAETLQLLSYSPDRLGHATFLDEEAKDIVLNMKMAIEICLSSNLICKTVPSLSAHHIRFYLERNHPIAICTDDTLPFRTSLTAEYALLFAQEPLGLGLSEAEVRKIAAGSLDVAFNPDVGSR</sequence>
<comment type="cofactor">
    <cofactor evidence="1">
        <name>Zn(2+)</name>
        <dbReference type="ChEBI" id="CHEBI:29105"/>
    </cofactor>
</comment>
<feature type="domain" description="Adenosine deaminase" evidence="8">
    <location>
        <begin position="27"/>
        <end position="362"/>
    </location>
</feature>
<evidence type="ECO:0000256" key="1">
    <source>
        <dbReference type="ARBA" id="ARBA00001947"/>
    </source>
</evidence>